<feature type="region of interest" description="Disordered" evidence="1">
    <location>
        <begin position="26"/>
        <end position="55"/>
    </location>
</feature>
<proteinExistence type="predicted"/>
<comment type="caution">
    <text evidence="3">The sequence shown here is derived from an EMBL/GenBank/DDBJ whole genome shotgun (WGS) entry which is preliminary data.</text>
</comment>
<keyword evidence="5" id="KW-1185">Reference proteome</keyword>
<evidence type="ECO:0000313" key="2">
    <source>
        <dbReference type="EMBL" id="KAG2452644.1"/>
    </source>
</evidence>
<dbReference type="Proteomes" id="UP000613740">
    <property type="component" value="Unassembled WGS sequence"/>
</dbReference>
<feature type="compositionally biased region" description="Low complexity" evidence="1">
    <location>
        <begin position="28"/>
        <end position="51"/>
    </location>
</feature>
<organism evidence="3 5">
    <name type="scientific">Chlamydomonas schloesseri</name>
    <dbReference type="NCBI Taxonomy" id="2026947"/>
    <lineage>
        <taxon>Eukaryota</taxon>
        <taxon>Viridiplantae</taxon>
        <taxon>Chlorophyta</taxon>
        <taxon>core chlorophytes</taxon>
        <taxon>Chlorophyceae</taxon>
        <taxon>CS clade</taxon>
        <taxon>Chlamydomonadales</taxon>
        <taxon>Chlamydomonadaceae</taxon>
        <taxon>Chlamydomonas</taxon>
    </lineage>
</organism>
<dbReference type="AlphaFoldDB" id="A0A836BAG9"/>
<evidence type="ECO:0000313" key="3">
    <source>
        <dbReference type="EMBL" id="KAG2452647.1"/>
    </source>
</evidence>
<dbReference type="EMBL" id="JAEHOD010000005">
    <property type="protein sequence ID" value="KAG2452644.1"/>
    <property type="molecule type" value="Genomic_DNA"/>
</dbReference>
<dbReference type="OrthoDB" id="536467at2759"/>
<evidence type="ECO:0000313" key="5">
    <source>
        <dbReference type="Proteomes" id="UP000613740"/>
    </source>
</evidence>
<dbReference type="EMBL" id="JAEHOD010000005">
    <property type="protein sequence ID" value="KAG2452649.1"/>
    <property type="molecule type" value="Genomic_DNA"/>
</dbReference>
<name>A0A836BAG9_9CHLO</name>
<evidence type="ECO:0000313" key="4">
    <source>
        <dbReference type="EMBL" id="KAG2452649.1"/>
    </source>
</evidence>
<evidence type="ECO:0000256" key="1">
    <source>
        <dbReference type="SAM" id="MobiDB-lite"/>
    </source>
</evidence>
<gene>
    <name evidence="2" type="ORF">HYH02_002877</name>
    <name evidence="3" type="ORF">HYH02_002880</name>
    <name evidence="4" type="ORF">HYH02_002882</name>
</gene>
<protein>
    <submittedName>
        <fullName evidence="3">Uncharacterized protein</fullName>
    </submittedName>
</protein>
<sequence>MKDLWSFAVGLRLKGVAVSLKGSNAKEGSAANSATSGSATNSGSATHSGSAARDDGPKAVYVERVIFDQNDDQRIVVSDITFESQKDLREFLRIIESPGLVLKEEYDLMDKGGKETKEKLITAISELQAGKTYRAADNYTSTKAMRQQLTNLGQAHELELQEAVLRHGLLEDPTCAPQPEWRVLTNVTGVHEMEVDAVIAGDKMAYLVSHKTTYEGVRMFKEIATKASMIKHKSVQEEYAGTAYEHFKGKELVPVFMAENTAKLDAAARSVCRSQGVRLYRRNGTAIGPWASLKRPEGATMSASTIRWVL</sequence>
<reference evidence="3" key="1">
    <citation type="journal article" date="2020" name="bioRxiv">
        <title>Comparative genomics of Chlamydomonas.</title>
        <authorList>
            <person name="Craig R.J."/>
            <person name="Hasan A.R."/>
            <person name="Ness R.W."/>
            <person name="Keightley P.D."/>
        </authorList>
    </citation>
    <scope>NUCLEOTIDE SEQUENCE</scope>
    <source>
        <strain evidence="3">CCAP 11/173</strain>
    </source>
</reference>
<dbReference type="EMBL" id="JAEHOD010000005">
    <property type="protein sequence ID" value="KAG2452647.1"/>
    <property type="molecule type" value="Genomic_DNA"/>
</dbReference>
<accession>A0A836BAG9</accession>